<gene>
    <name evidence="1" type="ORF">ADL12_33255</name>
</gene>
<evidence type="ECO:0000313" key="1">
    <source>
        <dbReference type="EMBL" id="KUL26064.1"/>
    </source>
</evidence>
<dbReference type="AlphaFoldDB" id="A0A117MMT9"/>
<dbReference type="RefSeq" id="WP_062709012.1">
    <property type="nucleotide sequence ID" value="NZ_LLZG01000364.1"/>
</dbReference>
<sequence>MTTPDGTEPLAFESAASLDTWLTSHTAPHPGLWVKVAKKGSGIPSVTAAEVNDVALCHGWITGQRKGLDDSYFQQRITPRRPGSVWSVVNVRRVEELTAAGRMHPSGLAEAEAAKADGRWAAAYESQKNAAVPEDLAAALERNPRAKVTFDALGKTDRYLAMLGVLRARTPESRAAQVTAAVAKLEAREARTLSLSPTT</sequence>
<dbReference type="Pfam" id="PF13376">
    <property type="entry name" value="OmdA"/>
    <property type="match status" value="1"/>
</dbReference>
<keyword evidence="2" id="KW-1185">Reference proteome</keyword>
<reference evidence="2" key="1">
    <citation type="submission" date="2015-10" db="EMBL/GenBank/DDBJ databases">
        <authorList>
            <person name="Ju K.-S."/>
            <person name="Doroghazi J.R."/>
            <person name="Metcalf W.W."/>
        </authorList>
    </citation>
    <scope>NUCLEOTIDE SEQUENCE [LARGE SCALE GENOMIC DNA]</scope>
    <source>
        <strain evidence="2">NRRL 3151</strain>
    </source>
</reference>
<protein>
    <submittedName>
        <fullName evidence="1">OmdA domain containing protein</fullName>
    </submittedName>
</protein>
<evidence type="ECO:0000313" key="2">
    <source>
        <dbReference type="Proteomes" id="UP000053923"/>
    </source>
</evidence>
<dbReference type="OrthoDB" id="9796999at2"/>
<accession>A0A117MMT9</accession>
<proteinExistence type="predicted"/>
<dbReference type="EMBL" id="LLZG01000364">
    <property type="protein sequence ID" value="KUL26064.1"/>
    <property type="molecule type" value="Genomic_DNA"/>
</dbReference>
<dbReference type="Proteomes" id="UP000053923">
    <property type="component" value="Unassembled WGS sequence"/>
</dbReference>
<organism evidence="1 2">
    <name type="scientific">Streptomyces regalis</name>
    <dbReference type="NCBI Taxonomy" id="68262"/>
    <lineage>
        <taxon>Bacteria</taxon>
        <taxon>Bacillati</taxon>
        <taxon>Actinomycetota</taxon>
        <taxon>Actinomycetes</taxon>
        <taxon>Kitasatosporales</taxon>
        <taxon>Streptomycetaceae</taxon>
        <taxon>Streptomyces</taxon>
    </lineage>
</organism>
<name>A0A117MMT9_9ACTN</name>
<comment type="caution">
    <text evidence="1">The sequence shown here is derived from an EMBL/GenBank/DDBJ whole genome shotgun (WGS) entry which is preliminary data.</text>
</comment>